<dbReference type="Gene3D" id="3.90.245.10">
    <property type="entry name" value="Ribonucleoside hydrolase-like"/>
    <property type="match status" value="1"/>
</dbReference>
<dbReference type="EMBL" id="JAGMWT010000011">
    <property type="protein sequence ID" value="KAH7119562.1"/>
    <property type="molecule type" value="Genomic_DNA"/>
</dbReference>
<dbReference type="OrthoDB" id="2564527at2759"/>
<accession>A0A9P9D358</accession>
<gene>
    <name evidence="2" type="ORF">B0J11DRAFT_582088</name>
    <name evidence="1" type="ORF">B0J11DRAFT_585781</name>
</gene>
<dbReference type="EMBL" id="JAGMWT010000023">
    <property type="protein sequence ID" value="KAH7111853.1"/>
    <property type="molecule type" value="Genomic_DNA"/>
</dbReference>
<dbReference type="SUPFAM" id="SSF53590">
    <property type="entry name" value="Nucleoside hydrolase"/>
    <property type="match status" value="1"/>
</dbReference>
<comment type="caution">
    <text evidence="1">The sequence shown here is derived from an EMBL/GenBank/DDBJ whole genome shotgun (WGS) entry which is preliminary data.</text>
</comment>
<proteinExistence type="predicted"/>
<dbReference type="GO" id="GO:0016799">
    <property type="term" value="F:hydrolase activity, hydrolyzing N-glycosyl compounds"/>
    <property type="evidence" value="ECO:0007669"/>
    <property type="project" value="InterPro"/>
</dbReference>
<evidence type="ECO:0000313" key="2">
    <source>
        <dbReference type="EMBL" id="KAH7119562.1"/>
    </source>
</evidence>
<protein>
    <recommendedName>
        <fullName evidence="4">Inosine/uridine-preferring nucleoside hydrolase domain-containing protein</fullName>
    </recommendedName>
</protein>
<evidence type="ECO:0000313" key="1">
    <source>
        <dbReference type="EMBL" id="KAH7111853.1"/>
    </source>
</evidence>
<name>A0A9P9D358_9PLEO</name>
<evidence type="ECO:0008006" key="4">
    <source>
        <dbReference type="Google" id="ProtNLM"/>
    </source>
</evidence>
<organism evidence="1 3">
    <name type="scientific">Dendryphion nanum</name>
    <dbReference type="NCBI Taxonomy" id="256645"/>
    <lineage>
        <taxon>Eukaryota</taxon>
        <taxon>Fungi</taxon>
        <taxon>Dikarya</taxon>
        <taxon>Ascomycota</taxon>
        <taxon>Pezizomycotina</taxon>
        <taxon>Dothideomycetes</taxon>
        <taxon>Pleosporomycetidae</taxon>
        <taxon>Pleosporales</taxon>
        <taxon>Torulaceae</taxon>
        <taxon>Dendryphion</taxon>
    </lineage>
</organism>
<evidence type="ECO:0000313" key="3">
    <source>
        <dbReference type="Proteomes" id="UP000700596"/>
    </source>
</evidence>
<reference evidence="1" key="1">
    <citation type="journal article" date="2021" name="Nat. Commun.">
        <title>Genetic determinants of endophytism in the Arabidopsis root mycobiome.</title>
        <authorList>
            <person name="Mesny F."/>
            <person name="Miyauchi S."/>
            <person name="Thiergart T."/>
            <person name="Pickel B."/>
            <person name="Atanasova L."/>
            <person name="Karlsson M."/>
            <person name="Huettel B."/>
            <person name="Barry K.W."/>
            <person name="Haridas S."/>
            <person name="Chen C."/>
            <person name="Bauer D."/>
            <person name="Andreopoulos W."/>
            <person name="Pangilinan J."/>
            <person name="LaButti K."/>
            <person name="Riley R."/>
            <person name="Lipzen A."/>
            <person name="Clum A."/>
            <person name="Drula E."/>
            <person name="Henrissat B."/>
            <person name="Kohler A."/>
            <person name="Grigoriev I.V."/>
            <person name="Martin F.M."/>
            <person name="Hacquard S."/>
        </authorList>
    </citation>
    <scope>NUCLEOTIDE SEQUENCE</scope>
    <source>
        <strain evidence="1">MPI-CAGE-CH-0243</strain>
    </source>
</reference>
<dbReference type="AlphaFoldDB" id="A0A9P9D358"/>
<dbReference type="InterPro" id="IPR036452">
    <property type="entry name" value="Ribo_hydro-like"/>
</dbReference>
<dbReference type="Proteomes" id="UP000700596">
    <property type="component" value="Unassembled WGS sequence"/>
</dbReference>
<keyword evidence="3" id="KW-1185">Reference proteome</keyword>
<sequence>MPYQDQKSEWHGASPQQRANIFPKLSNNDRLEVVQGLSPIEGGKILDEMKSSEAQLSFLTCMKFDRGISTLASATKGTRGAIVEAITLPSLQEIISHGIERYLSEEVPTSAEAIVQELKNPGPKNSGRKPAKIIVFTDVGRDIDDAALLVVLAYLHRIKVVEVLLVVTNVKPTESRARAAKFIFEKMGAPDVPVARGSDGTDEGVNLYHYEFEGVGEPLGTILNGESAIVEKLETLKENEERCNMIVVTSLRDLSELIKRHESLLETTVSSFFFQGAWEADHEHVKTLVPDMAAVNNSYDRDATTHVYEWLRRGNISTYTATRFSAVKATISSQVFREAADRGHPAARYVYHAFGEQERKYYDDAADPERRFRPHMDKGWYANRHPRWREARGGALPEAFEDIQPFVGMTLYDVVAGLLCPLQEYDFVKHIYQPHEQEILIGGKKVGHYIIGRPGDGPEKTIPDVHPELLSNVIVQLLQEGLSEIGTA</sequence>